<keyword evidence="2" id="KW-0067">ATP-binding</keyword>
<evidence type="ECO:0000259" key="4">
    <source>
        <dbReference type="PROSITE" id="PS51186"/>
    </source>
</evidence>
<evidence type="ECO:0000313" key="5">
    <source>
        <dbReference type="EMBL" id="TWT63662.1"/>
    </source>
</evidence>
<dbReference type="Gene3D" id="3.30.1490.20">
    <property type="entry name" value="ATP-grasp fold, A domain"/>
    <property type="match status" value="1"/>
</dbReference>
<dbReference type="PANTHER" id="PTHR21621:SF0">
    <property type="entry name" value="BETA-CITRYLGLUTAMATE SYNTHASE B-RELATED"/>
    <property type="match status" value="1"/>
</dbReference>
<protein>
    <submittedName>
        <fullName evidence="5">Ribosomal-protein-alanine N-acetyltransferase</fullName>
    </submittedName>
</protein>
<dbReference type="GO" id="GO:0009432">
    <property type="term" value="P:SOS response"/>
    <property type="evidence" value="ECO:0007669"/>
    <property type="project" value="TreeGrafter"/>
</dbReference>
<evidence type="ECO:0000259" key="3">
    <source>
        <dbReference type="PROSITE" id="PS50975"/>
    </source>
</evidence>
<dbReference type="GO" id="GO:0005737">
    <property type="term" value="C:cytoplasm"/>
    <property type="evidence" value="ECO:0007669"/>
    <property type="project" value="TreeGrafter"/>
</dbReference>
<dbReference type="PANTHER" id="PTHR21621">
    <property type="entry name" value="RIBOSOMAL PROTEIN S6 MODIFICATION PROTEIN"/>
    <property type="match status" value="1"/>
</dbReference>
<dbReference type="Proteomes" id="UP000316095">
    <property type="component" value="Unassembled WGS sequence"/>
</dbReference>
<sequence length="662" mass="76426">MGSLGMKMRIAQLEDLSYLEHLEALCFPESRRSPRRSLRMSIQSASQIVMICETKAEEGPPQKVGAVILLNYKNSLRIYSLAIDPQFQSQGFGSLILEDVLAHARQHGYRRVSLEADSGNKKLIRFYERFGFEVTDTLPDYYAKGEPAVRMRKELFADDLPQVDERPNVIVLENAKHWPFEIPGTQVVLATTYLSSPRYQNSSLFRVFNLCCSFKPHKFGYYVSLLASARDQRVIPNVTALRDLSSVSLVQSVADDVEEAIQEHLKNVSGREFSLEVYFENTPAPGLSALAKLLAHQFELLLFRVKFVKEEDRWEIQQVQLLSLPNVIKEHAEEIETHAAKYFQRKRFHRARFKHFHYDLGILINPQEKTPPSCQEALHRMRTAAEKVGFYTEFITKQDYNRICEFDALFIRETTSVDHYTYRFSRRAYAEGLIVIDDPWSILRCSNKMYLYERLSRARVRQPRSWLICKETPEALNLDHFEFPIVLKLPDSCFSAGVFKVKDKSEMGEKLDLLFKTSEVVIAQEFLQTPFDWRIGVLDGSPLYACKYHMARGHWQIYNWSLTDKKDVEGDSETLALNQVPAHVLQTAVKGAALIGDGLYGVDLKEHQGKAYIIEINDNPNIDAGVEDAILQDDLYLQLMNSFYNRIERERKSPHFVSFRED</sequence>
<evidence type="ECO:0000256" key="2">
    <source>
        <dbReference type="PROSITE-ProRule" id="PRU00409"/>
    </source>
</evidence>
<dbReference type="GO" id="GO:0008716">
    <property type="term" value="F:D-alanine-D-alanine ligase activity"/>
    <property type="evidence" value="ECO:0007669"/>
    <property type="project" value="InterPro"/>
</dbReference>
<keyword evidence="6" id="KW-1185">Reference proteome</keyword>
<dbReference type="CDD" id="cd04301">
    <property type="entry name" value="NAT_SF"/>
    <property type="match status" value="1"/>
</dbReference>
<dbReference type="PROSITE" id="PS50975">
    <property type="entry name" value="ATP_GRASP"/>
    <property type="match status" value="1"/>
</dbReference>
<feature type="domain" description="N-acetyltransferase" evidence="4">
    <location>
        <begin position="6"/>
        <end position="156"/>
    </location>
</feature>
<dbReference type="InterPro" id="IPR000182">
    <property type="entry name" value="GNAT_dom"/>
</dbReference>
<dbReference type="SUPFAM" id="SSF56059">
    <property type="entry name" value="Glutathione synthetase ATP-binding domain-like"/>
    <property type="match status" value="1"/>
</dbReference>
<keyword evidence="5" id="KW-0808">Transferase</keyword>
<keyword evidence="2" id="KW-0547">Nucleotide-binding</keyword>
<dbReference type="InterPro" id="IPR016181">
    <property type="entry name" value="Acyl_CoA_acyltransferase"/>
</dbReference>
<proteinExistence type="predicted"/>
<dbReference type="PROSITE" id="PS51186">
    <property type="entry name" value="GNAT"/>
    <property type="match status" value="1"/>
</dbReference>
<evidence type="ECO:0000256" key="1">
    <source>
        <dbReference type="ARBA" id="ARBA00022598"/>
    </source>
</evidence>
<dbReference type="InterPro" id="IPR011095">
    <property type="entry name" value="Dala_Dala_lig_C"/>
</dbReference>
<dbReference type="SUPFAM" id="SSF55729">
    <property type="entry name" value="Acyl-CoA N-acyltransferases (Nat)"/>
    <property type="match status" value="1"/>
</dbReference>
<evidence type="ECO:0000313" key="6">
    <source>
        <dbReference type="Proteomes" id="UP000316095"/>
    </source>
</evidence>
<reference evidence="5 6" key="1">
    <citation type="submission" date="2019-02" db="EMBL/GenBank/DDBJ databases">
        <title>Deep-cultivation of Planctomycetes and their phenomic and genomic characterization uncovers novel biology.</title>
        <authorList>
            <person name="Wiegand S."/>
            <person name="Jogler M."/>
            <person name="Boedeker C."/>
            <person name="Pinto D."/>
            <person name="Vollmers J."/>
            <person name="Rivas-Marin E."/>
            <person name="Kohn T."/>
            <person name="Peeters S.H."/>
            <person name="Heuer A."/>
            <person name="Rast P."/>
            <person name="Oberbeckmann S."/>
            <person name="Bunk B."/>
            <person name="Jeske O."/>
            <person name="Meyerdierks A."/>
            <person name="Storesund J.E."/>
            <person name="Kallscheuer N."/>
            <person name="Luecker S."/>
            <person name="Lage O.M."/>
            <person name="Pohl T."/>
            <person name="Merkel B.J."/>
            <person name="Hornburger P."/>
            <person name="Mueller R.-W."/>
            <person name="Bruemmer F."/>
            <person name="Labrenz M."/>
            <person name="Spormann A.M."/>
            <person name="Op Den Camp H."/>
            <person name="Overmann J."/>
            <person name="Amann R."/>
            <person name="Jetten M.S.M."/>
            <person name="Mascher T."/>
            <person name="Medema M.H."/>
            <person name="Devos D.P."/>
            <person name="Kaster A.-K."/>
            <person name="Ovreas L."/>
            <person name="Rohde M."/>
            <person name="Galperin M.Y."/>
            <person name="Jogler C."/>
        </authorList>
    </citation>
    <scope>NUCLEOTIDE SEQUENCE [LARGE SCALE GENOMIC DNA]</scope>
    <source>
        <strain evidence="5 6">Pan54</strain>
    </source>
</reference>
<keyword evidence="1" id="KW-0436">Ligase</keyword>
<dbReference type="Pfam" id="PF14401">
    <property type="entry name" value="RLAN"/>
    <property type="match status" value="1"/>
</dbReference>
<dbReference type="InterPro" id="IPR011761">
    <property type="entry name" value="ATP-grasp"/>
</dbReference>
<dbReference type="GO" id="GO:0016747">
    <property type="term" value="F:acyltransferase activity, transferring groups other than amino-acyl groups"/>
    <property type="evidence" value="ECO:0007669"/>
    <property type="project" value="InterPro"/>
</dbReference>
<comment type="caution">
    <text evidence="5">The sequence shown here is derived from an EMBL/GenBank/DDBJ whole genome shotgun (WGS) entry which is preliminary data.</text>
</comment>
<feature type="domain" description="ATP-grasp" evidence="3">
    <location>
        <begin position="452"/>
        <end position="648"/>
    </location>
</feature>
<dbReference type="Gene3D" id="3.40.630.30">
    <property type="match status" value="1"/>
</dbReference>
<dbReference type="InterPro" id="IPR013815">
    <property type="entry name" value="ATP_grasp_subdomain_1"/>
</dbReference>
<dbReference type="GO" id="GO:0018169">
    <property type="term" value="F:ribosomal S6-glutamic acid ligase activity"/>
    <property type="evidence" value="ECO:0007669"/>
    <property type="project" value="TreeGrafter"/>
</dbReference>
<accession>A0A5C5XPF2</accession>
<dbReference type="GO" id="GO:0046872">
    <property type="term" value="F:metal ion binding"/>
    <property type="evidence" value="ECO:0007669"/>
    <property type="project" value="InterPro"/>
</dbReference>
<dbReference type="EMBL" id="SJPG01000001">
    <property type="protein sequence ID" value="TWT63662.1"/>
    <property type="molecule type" value="Genomic_DNA"/>
</dbReference>
<dbReference type="Pfam" id="PF00583">
    <property type="entry name" value="Acetyltransf_1"/>
    <property type="match status" value="1"/>
</dbReference>
<name>A0A5C5XPF2_9PLAN</name>
<dbReference type="InterPro" id="IPR025839">
    <property type="entry name" value="RLAN_dom"/>
</dbReference>
<dbReference type="Gene3D" id="3.30.470.20">
    <property type="entry name" value="ATP-grasp fold, B domain"/>
    <property type="match status" value="1"/>
</dbReference>
<dbReference type="GO" id="GO:0005524">
    <property type="term" value="F:ATP binding"/>
    <property type="evidence" value="ECO:0007669"/>
    <property type="project" value="UniProtKB-UniRule"/>
</dbReference>
<dbReference type="Pfam" id="PF07478">
    <property type="entry name" value="Dala_Dala_lig_C"/>
    <property type="match status" value="1"/>
</dbReference>
<dbReference type="AlphaFoldDB" id="A0A5C5XPF2"/>
<gene>
    <name evidence="5" type="ORF">Pan54_44170</name>
</gene>
<organism evidence="5 6">
    <name type="scientific">Rubinisphaera italica</name>
    <dbReference type="NCBI Taxonomy" id="2527969"/>
    <lineage>
        <taxon>Bacteria</taxon>
        <taxon>Pseudomonadati</taxon>
        <taxon>Planctomycetota</taxon>
        <taxon>Planctomycetia</taxon>
        <taxon>Planctomycetales</taxon>
        <taxon>Planctomycetaceae</taxon>
        <taxon>Rubinisphaera</taxon>
    </lineage>
</organism>